<keyword evidence="3 6" id="KW-0560">Oxidoreductase</keyword>
<dbReference type="PRINTS" id="PR01183">
    <property type="entry name" value="RIBORDTASEM1"/>
</dbReference>
<dbReference type="AlphaFoldDB" id="A0A2T0FFI8"/>
<evidence type="ECO:0000313" key="8">
    <source>
        <dbReference type="EMBL" id="PRT53761.1"/>
    </source>
</evidence>
<keyword evidence="9" id="KW-1185">Reference proteome</keyword>
<dbReference type="InterPro" id="IPR013346">
    <property type="entry name" value="NrdE_NrdA_C"/>
</dbReference>
<sequence length="773" mass="87086">MHVGGETFDPKKFLRFLNLLKTDLNVSTDLIMERVLSGLYDGLTVQELLTFTAESVASLSTQHPDYSVFGGRVAAKALYRTTPKTFSEAVDAIFTGVPVSQGTSQLSPEFHQIVMANRDRLDKAIKHERDKKLTFFGFQTLSRSYLIRIEGKIIERPQYLLMRAAVGIHGEDIDSAIETYDLMSRRFFIHATPTLFNAGTRKPQLSSCFLVAMKDDSIEGIFETLSQCAKISKHAGGIGLHVSNIRSRNAYINGTNGQSSGLVPMLRVFNNMARYVDQGGNKRPGAISITLEPWHADVFDFLELRKNHGKEEYRARDLFYALWIPDLFMKTVEEDGTWYLFSPDTAPGLSDVYGKDFEDLYRRYVSESRFVEAVPAQKLWMAILDAQIETGMPSMLYKDACNAKSNQKNLGTIKSSNLCTEIVEYSDPNETAACNLASIGLPSFINNGEFDFDKLHQITKVVTKNLNLIIDRGFYPDKLTKRSNLRHRPIAIGVQGLTDVYQLLKLNYDSDEACKLNEHIFETIYHGALEKSMEIARENGKPYESYEGSPISQGKFQFDLWPSSSETKKWDWELLRQEIAKHGVANSLVTAIMPTASTSQILGFTECIEPVTSNIYSRRVLSGEFQVVNPHLVNMLEPLGLWTPPIRAQIIASNGSVQRIKEIPDDIKDLFRTVWELSQRALIDQAATRGRYIDHSQSMNLFLRSPNRRQLSSMHFYAWKQGLKTGIYYLRSAAAAAPIPVTIEVDVARSASVQPDFKRSRPSTPQSCDICSG</sequence>
<dbReference type="GeneID" id="36515130"/>
<dbReference type="EC" id="1.17.4.1" evidence="2 6"/>
<dbReference type="UniPathway" id="UPA00326"/>
<evidence type="ECO:0000256" key="2">
    <source>
        <dbReference type="ARBA" id="ARBA00012274"/>
    </source>
</evidence>
<evidence type="ECO:0000259" key="7">
    <source>
        <dbReference type="PROSITE" id="PS00089"/>
    </source>
</evidence>
<evidence type="ECO:0000313" key="9">
    <source>
        <dbReference type="Proteomes" id="UP000238350"/>
    </source>
</evidence>
<dbReference type="Pfam" id="PF02867">
    <property type="entry name" value="Ribonuc_red_lgC"/>
    <property type="match status" value="1"/>
</dbReference>
<dbReference type="CDD" id="cd01679">
    <property type="entry name" value="RNR_I"/>
    <property type="match status" value="1"/>
</dbReference>
<evidence type="ECO:0000256" key="1">
    <source>
        <dbReference type="ARBA" id="ARBA00010406"/>
    </source>
</evidence>
<dbReference type="GO" id="GO:0005524">
    <property type="term" value="F:ATP binding"/>
    <property type="evidence" value="ECO:0007669"/>
    <property type="project" value="InterPro"/>
</dbReference>
<dbReference type="GO" id="GO:0005971">
    <property type="term" value="C:ribonucleoside-diphosphate reductase complex"/>
    <property type="evidence" value="ECO:0007669"/>
    <property type="project" value="TreeGrafter"/>
</dbReference>
<dbReference type="Gene3D" id="3.20.70.20">
    <property type="match status" value="1"/>
</dbReference>
<dbReference type="GO" id="GO:0004748">
    <property type="term" value="F:ribonucleoside-diphosphate reductase activity, thioredoxin disulfide as acceptor"/>
    <property type="evidence" value="ECO:0007669"/>
    <property type="project" value="UniProtKB-EC"/>
</dbReference>
<dbReference type="EMBL" id="NDIQ01000001">
    <property type="protein sequence ID" value="PRT53761.1"/>
    <property type="molecule type" value="Genomic_DNA"/>
</dbReference>
<comment type="caution">
    <text evidence="8">The sequence shown here is derived from an EMBL/GenBank/DDBJ whole genome shotgun (WGS) entry which is preliminary data.</text>
</comment>
<gene>
    <name evidence="8" type="ORF">B9G98_01381</name>
</gene>
<comment type="similarity">
    <text evidence="1 6">Belongs to the ribonucleoside diphosphate reductase large chain family.</text>
</comment>
<dbReference type="SUPFAM" id="SSF51998">
    <property type="entry name" value="PFL-like glycyl radical enzymes"/>
    <property type="match status" value="1"/>
</dbReference>
<proteinExistence type="inferred from homology"/>
<dbReference type="InterPro" id="IPR008926">
    <property type="entry name" value="RNR_R1-su_N"/>
</dbReference>
<dbReference type="NCBIfam" id="TIGR02506">
    <property type="entry name" value="NrdE_NrdA"/>
    <property type="match status" value="1"/>
</dbReference>
<dbReference type="GO" id="GO:0009263">
    <property type="term" value="P:deoxyribonucleotide biosynthetic process"/>
    <property type="evidence" value="ECO:0007669"/>
    <property type="project" value="UniProtKB-KW"/>
</dbReference>
<dbReference type="InterPro" id="IPR000788">
    <property type="entry name" value="RNR_lg_C"/>
</dbReference>
<dbReference type="SUPFAM" id="SSF48168">
    <property type="entry name" value="R1 subunit of ribonucleotide reductase, N-terminal domain"/>
    <property type="match status" value="1"/>
</dbReference>
<reference evidence="8 9" key="1">
    <citation type="submission" date="2017-04" db="EMBL/GenBank/DDBJ databases">
        <title>Genome sequencing of [Candida] sorbophila.</title>
        <authorList>
            <person name="Ahn J.O."/>
        </authorList>
    </citation>
    <scope>NUCLEOTIDE SEQUENCE [LARGE SCALE GENOMIC DNA]</scope>
    <source>
        <strain evidence="8 9">DS02</strain>
    </source>
</reference>
<name>A0A2T0FFI8_9ASCO</name>
<protein>
    <recommendedName>
        <fullName evidence="2 6">Ribonucleoside-diphosphate reductase</fullName>
        <ecNumber evidence="2 6">1.17.4.1</ecNumber>
    </recommendedName>
</protein>
<dbReference type="OrthoDB" id="3000483at2759"/>
<evidence type="ECO:0000256" key="5">
    <source>
        <dbReference type="ARBA" id="ARBA00024942"/>
    </source>
</evidence>
<dbReference type="Pfam" id="PF00317">
    <property type="entry name" value="Ribonuc_red_lgN"/>
    <property type="match status" value="1"/>
</dbReference>
<evidence type="ECO:0000256" key="6">
    <source>
        <dbReference type="RuleBase" id="RU003410"/>
    </source>
</evidence>
<dbReference type="InterPro" id="IPR013509">
    <property type="entry name" value="RNR_lsu_N"/>
</dbReference>
<organism evidence="8 9">
    <name type="scientific">Wickerhamiella sorbophila</name>
    <dbReference type="NCBI Taxonomy" id="45607"/>
    <lineage>
        <taxon>Eukaryota</taxon>
        <taxon>Fungi</taxon>
        <taxon>Dikarya</taxon>
        <taxon>Ascomycota</taxon>
        <taxon>Saccharomycotina</taxon>
        <taxon>Dipodascomycetes</taxon>
        <taxon>Dipodascales</taxon>
        <taxon>Trichomonascaceae</taxon>
        <taxon>Wickerhamiella</taxon>
    </lineage>
</organism>
<evidence type="ECO:0000256" key="3">
    <source>
        <dbReference type="ARBA" id="ARBA00023002"/>
    </source>
</evidence>
<dbReference type="InterPro" id="IPR039718">
    <property type="entry name" value="Rrm1"/>
</dbReference>
<dbReference type="PANTHER" id="PTHR11573:SF28">
    <property type="entry name" value="RIBONUCLEOSIDE-DIPHOSPHATE REDUCTASE"/>
    <property type="match status" value="1"/>
</dbReference>
<accession>A0A2T0FFI8</accession>
<dbReference type="RefSeq" id="XP_024663707.1">
    <property type="nucleotide sequence ID" value="XM_024807939.1"/>
</dbReference>
<comment type="function">
    <text evidence="5 6">Provides the precursors necessary for DNA synthesis. Catalyzes the biosynthesis of deoxyribonucleotides from the corresponding ribonucleotides.</text>
</comment>
<dbReference type="PROSITE" id="PS00089">
    <property type="entry name" value="RIBORED_LARGE"/>
    <property type="match status" value="1"/>
</dbReference>
<keyword evidence="4 6" id="KW-0215">Deoxyribonucleotide synthesis</keyword>
<dbReference type="STRING" id="45607.A0A2T0FFI8"/>
<dbReference type="PANTHER" id="PTHR11573">
    <property type="entry name" value="RIBONUCLEOSIDE-DIPHOSPHATE REDUCTASE LARGE CHAIN"/>
    <property type="match status" value="1"/>
</dbReference>
<dbReference type="Proteomes" id="UP000238350">
    <property type="component" value="Unassembled WGS sequence"/>
</dbReference>
<feature type="domain" description="Ribonucleotide reductase large subunit" evidence="7">
    <location>
        <begin position="572"/>
        <end position="594"/>
    </location>
</feature>
<comment type="catalytic activity">
    <reaction evidence="6">
        <text>a 2'-deoxyribonucleoside 5'-diphosphate + [thioredoxin]-disulfide + H2O = a ribonucleoside 5'-diphosphate + [thioredoxin]-dithiol</text>
        <dbReference type="Rhea" id="RHEA:23252"/>
        <dbReference type="Rhea" id="RHEA-COMP:10698"/>
        <dbReference type="Rhea" id="RHEA-COMP:10700"/>
        <dbReference type="ChEBI" id="CHEBI:15377"/>
        <dbReference type="ChEBI" id="CHEBI:29950"/>
        <dbReference type="ChEBI" id="CHEBI:50058"/>
        <dbReference type="ChEBI" id="CHEBI:57930"/>
        <dbReference type="ChEBI" id="CHEBI:73316"/>
        <dbReference type="EC" id="1.17.4.1"/>
    </reaction>
</comment>
<evidence type="ECO:0000256" key="4">
    <source>
        <dbReference type="ARBA" id="ARBA00023116"/>
    </source>
</evidence>